<accession>K3W812</accession>
<evidence type="ECO:0000313" key="2">
    <source>
        <dbReference type="EnsemblProtists" id="PYU1_T001103"/>
    </source>
</evidence>
<keyword evidence="3" id="KW-1185">Reference proteome</keyword>
<reference evidence="3" key="1">
    <citation type="journal article" date="2010" name="Genome Biol.">
        <title>Genome sequence of the necrotrophic plant pathogen Pythium ultimum reveals original pathogenicity mechanisms and effector repertoire.</title>
        <authorList>
            <person name="Levesque C.A."/>
            <person name="Brouwer H."/>
            <person name="Cano L."/>
            <person name="Hamilton J.P."/>
            <person name="Holt C."/>
            <person name="Huitema E."/>
            <person name="Raffaele S."/>
            <person name="Robideau G.P."/>
            <person name="Thines M."/>
            <person name="Win J."/>
            <person name="Zerillo M.M."/>
            <person name="Beakes G.W."/>
            <person name="Boore J.L."/>
            <person name="Busam D."/>
            <person name="Dumas B."/>
            <person name="Ferriera S."/>
            <person name="Fuerstenberg S.I."/>
            <person name="Gachon C.M."/>
            <person name="Gaulin E."/>
            <person name="Govers F."/>
            <person name="Grenville-Briggs L."/>
            <person name="Horner N."/>
            <person name="Hostetler J."/>
            <person name="Jiang R.H."/>
            <person name="Johnson J."/>
            <person name="Krajaejun T."/>
            <person name="Lin H."/>
            <person name="Meijer H.J."/>
            <person name="Moore B."/>
            <person name="Morris P."/>
            <person name="Phuntmart V."/>
            <person name="Puiu D."/>
            <person name="Shetty J."/>
            <person name="Stajich J.E."/>
            <person name="Tripathy S."/>
            <person name="Wawra S."/>
            <person name="van West P."/>
            <person name="Whitty B.R."/>
            <person name="Coutinho P.M."/>
            <person name="Henrissat B."/>
            <person name="Martin F."/>
            <person name="Thomas P.D."/>
            <person name="Tyler B.M."/>
            <person name="De Vries R.P."/>
            <person name="Kamoun S."/>
            <person name="Yandell M."/>
            <person name="Tisserat N."/>
            <person name="Buell C.R."/>
        </authorList>
    </citation>
    <scope>NUCLEOTIDE SEQUENCE</scope>
    <source>
        <strain evidence="3">DAOM:BR144</strain>
    </source>
</reference>
<proteinExistence type="predicted"/>
<feature type="compositionally biased region" description="Basic and acidic residues" evidence="1">
    <location>
        <begin position="206"/>
        <end position="222"/>
    </location>
</feature>
<dbReference type="HOGENOM" id="CLU_091534_0_0_1"/>
<dbReference type="OMA" id="WPTFIHE"/>
<sequence length="272" mass="31671">MRKYEDCWVVDRTMFEYVNQGGCSCCGVTHAIMDLASFAEKCSDWETDDEKKEKFSPWPSFIHEEILTERARLRVAMKDDMKSYKHFIDTHLPGFAEWWKRLDETGKARVFQMTDEEVMDFFRIHARVKGSYDIVLCAIMKQVKHFAETGYRDGRISAEMYFEQFLQNRRGVFLMDSKYINSPEGAANFIQMLQVLGGPKLLPVRQTRDPNEKTEAEAEQAKSEANVQSFRSDRRLVRLVIFRKFADIAIRKYMREVVNAAGDTPVEPVAAE</sequence>
<dbReference type="eggNOG" id="ENOG502S0T1">
    <property type="taxonomic scope" value="Eukaryota"/>
</dbReference>
<feature type="region of interest" description="Disordered" evidence="1">
    <location>
        <begin position="204"/>
        <end position="224"/>
    </location>
</feature>
<dbReference type="EMBL" id="GL376620">
    <property type="status" value="NOT_ANNOTATED_CDS"/>
    <property type="molecule type" value="Genomic_DNA"/>
</dbReference>
<dbReference type="Proteomes" id="UP000019132">
    <property type="component" value="Unassembled WGS sequence"/>
</dbReference>
<evidence type="ECO:0000313" key="3">
    <source>
        <dbReference type="Proteomes" id="UP000019132"/>
    </source>
</evidence>
<reference evidence="3" key="2">
    <citation type="submission" date="2010-04" db="EMBL/GenBank/DDBJ databases">
        <authorList>
            <person name="Buell R."/>
            <person name="Hamilton J."/>
            <person name="Hostetler J."/>
        </authorList>
    </citation>
    <scope>NUCLEOTIDE SEQUENCE [LARGE SCALE GENOMIC DNA]</scope>
    <source>
        <strain evidence="3">DAOM:BR144</strain>
    </source>
</reference>
<protein>
    <submittedName>
        <fullName evidence="2">Uncharacterized protein</fullName>
    </submittedName>
</protein>
<dbReference type="AlphaFoldDB" id="K3W812"/>
<reference evidence="2" key="3">
    <citation type="submission" date="2015-02" db="UniProtKB">
        <authorList>
            <consortium name="EnsemblProtists"/>
        </authorList>
    </citation>
    <scope>IDENTIFICATION</scope>
    <source>
        <strain evidence="2">DAOM BR144</strain>
    </source>
</reference>
<dbReference type="EnsemblProtists" id="PYU1_T001103">
    <property type="protein sequence ID" value="PYU1_T001103"/>
    <property type="gene ID" value="PYU1_G001103"/>
</dbReference>
<dbReference type="InParanoid" id="K3W812"/>
<organism evidence="2 3">
    <name type="scientific">Globisporangium ultimum (strain ATCC 200006 / CBS 805.95 / DAOM BR144)</name>
    <name type="common">Pythium ultimum</name>
    <dbReference type="NCBI Taxonomy" id="431595"/>
    <lineage>
        <taxon>Eukaryota</taxon>
        <taxon>Sar</taxon>
        <taxon>Stramenopiles</taxon>
        <taxon>Oomycota</taxon>
        <taxon>Peronosporomycetes</taxon>
        <taxon>Pythiales</taxon>
        <taxon>Pythiaceae</taxon>
        <taxon>Globisporangium</taxon>
    </lineage>
</organism>
<dbReference type="VEuPathDB" id="FungiDB:PYU1_G001103"/>
<name>K3W812_GLOUD</name>
<evidence type="ECO:0000256" key="1">
    <source>
        <dbReference type="SAM" id="MobiDB-lite"/>
    </source>
</evidence>